<dbReference type="EMBL" id="QKWP01002769">
    <property type="protein sequence ID" value="RIB02219.1"/>
    <property type="molecule type" value="Genomic_DNA"/>
</dbReference>
<gene>
    <name evidence="2" type="ORF">C2G38_2228425</name>
</gene>
<comment type="caution">
    <text evidence="2">The sequence shown here is derived from an EMBL/GenBank/DDBJ whole genome shotgun (WGS) entry which is preliminary data.</text>
</comment>
<dbReference type="Proteomes" id="UP000266673">
    <property type="component" value="Unassembled WGS sequence"/>
</dbReference>
<evidence type="ECO:0000313" key="3">
    <source>
        <dbReference type="Proteomes" id="UP000266673"/>
    </source>
</evidence>
<feature type="compositionally biased region" description="Basic and acidic residues" evidence="1">
    <location>
        <begin position="15"/>
        <end position="25"/>
    </location>
</feature>
<organism evidence="2 3">
    <name type="scientific">Gigaspora rosea</name>
    <dbReference type="NCBI Taxonomy" id="44941"/>
    <lineage>
        <taxon>Eukaryota</taxon>
        <taxon>Fungi</taxon>
        <taxon>Fungi incertae sedis</taxon>
        <taxon>Mucoromycota</taxon>
        <taxon>Glomeromycotina</taxon>
        <taxon>Glomeromycetes</taxon>
        <taxon>Diversisporales</taxon>
        <taxon>Gigasporaceae</taxon>
        <taxon>Gigaspora</taxon>
    </lineage>
</organism>
<evidence type="ECO:0008006" key="4">
    <source>
        <dbReference type="Google" id="ProtNLM"/>
    </source>
</evidence>
<name>A0A397U0A8_9GLOM</name>
<dbReference type="InterPro" id="IPR012337">
    <property type="entry name" value="RNaseH-like_sf"/>
</dbReference>
<feature type="region of interest" description="Disordered" evidence="1">
    <location>
        <begin position="1"/>
        <end position="25"/>
    </location>
</feature>
<proteinExistence type="predicted"/>
<accession>A0A397U0A8</accession>
<dbReference type="SUPFAM" id="SSF53098">
    <property type="entry name" value="Ribonuclease H-like"/>
    <property type="match status" value="1"/>
</dbReference>
<sequence>MEVPGTNVSDSTSEIAKESDYDTHTSDTLNCKKVLLNIKQKLLRKFPVPNQKRKTESNIITSIQPRIDSKFQIINKMDSEQKKLYHKALTQFFITVAIEKELQDENNLTLANEIEKVLTDIGANKFRAIVSDTTSAMTLAKEYILAKYLAILPIRCGLKSSVCSCWSSAYNCVQSVLNLEVCIKQILEDDNLALTVDLKNLVQNRQFWANAEIFAKILLPTKNAVKMVESKSTTADKEFDIKIYLLAYFLYPKYQGKDMKNLVFHQIMYTRTSLGPWTSTNWAKIGKIQYDLYERCPGSLYTALEVWKKIGKGEVASANILVVQIKKYDAHEPLYNFSFVEEIESLQIWWNGCKLENHYLQKLALHLLAIIPYSASCKHIFSVLSWIIQKAEKVSNIAKLHTYYMTNTQNELNYFTHNILESEFEQIIENYLNSIEYNDDMFNNNIEESDRDYVSDKNDLEKIIQIDCENLDANEIIDFDIFTEKHTNETNYNNNIEAEKEPDYDINEVINTAITNTK</sequence>
<evidence type="ECO:0000256" key="1">
    <source>
        <dbReference type="SAM" id="MobiDB-lite"/>
    </source>
</evidence>
<reference evidence="2 3" key="1">
    <citation type="submission" date="2018-06" db="EMBL/GenBank/DDBJ databases">
        <title>Comparative genomics reveals the genomic features of Rhizophagus irregularis, R. cerebriforme, R. diaphanum and Gigaspora rosea, and their symbiotic lifestyle signature.</title>
        <authorList>
            <person name="Morin E."/>
            <person name="San Clemente H."/>
            <person name="Chen E.C.H."/>
            <person name="De La Providencia I."/>
            <person name="Hainaut M."/>
            <person name="Kuo A."/>
            <person name="Kohler A."/>
            <person name="Murat C."/>
            <person name="Tang N."/>
            <person name="Roy S."/>
            <person name="Loubradou J."/>
            <person name="Henrissat B."/>
            <person name="Grigoriev I.V."/>
            <person name="Corradi N."/>
            <person name="Roux C."/>
            <person name="Martin F.M."/>
        </authorList>
    </citation>
    <scope>NUCLEOTIDE SEQUENCE [LARGE SCALE GENOMIC DNA]</scope>
    <source>
        <strain evidence="2 3">DAOM 194757</strain>
    </source>
</reference>
<protein>
    <recommendedName>
        <fullName evidence="4">HAT C-terminal dimerisation domain-containing protein</fullName>
    </recommendedName>
</protein>
<dbReference type="OrthoDB" id="2412736at2759"/>
<evidence type="ECO:0000313" key="2">
    <source>
        <dbReference type="EMBL" id="RIB02219.1"/>
    </source>
</evidence>
<dbReference type="AlphaFoldDB" id="A0A397U0A8"/>
<feature type="compositionally biased region" description="Polar residues" evidence="1">
    <location>
        <begin position="1"/>
        <end position="14"/>
    </location>
</feature>
<keyword evidence="3" id="KW-1185">Reference proteome</keyword>